<evidence type="ECO:0000313" key="2">
    <source>
        <dbReference type="EMBL" id="SUO03941.1"/>
    </source>
</evidence>
<feature type="transmembrane region" description="Helical" evidence="1">
    <location>
        <begin position="148"/>
        <end position="166"/>
    </location>
</feature>
<dbReference type="AlphaFoldDB" id="A0A380LKU9"/>
<dbReference type="OrthoDB" id="2313863at2"/>
<evidence type="ECO:0000256" key="1">
    <source>
        <dbReference type="SAM" id="Phobius"/>
    </source>
</evidence>
<dbReference type="EMBL" id="UHFX01000003">
    <property type="protein sequence ID" value="SUO03941.1"/>
    <property type="molecule type" value="Genomic_DNA"/>
</dbReference>
<keyword evidence="1" id="KW-1133">Transmembrane helix</keyword>
<feature type="transmembrane region" description="Helical" evidence="1">
    <location>
        <begin position="119"/>
        <end position="141"/>
    </location>
</feature>
<feature type="transmembrane region" description="Helical" evidence="1">
    <location>
        <begin position="43"/>
        <end position="60"/>
    </location>
</feature>
<keyword evidence="1" id="KW-0812">Transmembrane</keyword>
<accession>A0A380LKU9</accession>
<sequence>MKGLWIKDLKLMTAQKYFFLLILLIAIGMSISAEDVSMMTFSLGFVPFVVSLFGLSTISYDEFDNGNAFLFTLPITRKEYVFEKYALSFVLAFVSLVVMFLFTIFMAAQKGMLLDFDGWMIHFGLFALILLLQAIMIPFHLKFGQERGRIAIILLIGALLLIATFIQKGLEFIGIDWMQVLQSLPILGQQTMLILLYGVSFVVLIISLKVSIQIVSKKEF</sequence>
<dbReference type="RefSeq" id="WP_022789964.1">
    <property type="nucleotide sequence ID" value="NZ_UHFX01000003.1"/>
</dbReference>
<gene>
    <name evidence="2" type="ORF">NCTC11087_00825</name>
</gene>
<proteinExistence type="predicted"/>
<keyword evidence="3" id="KW-1185">Reference proteome</keyword>
<protein>
    <submittedName>
        <fullName evidence="2">ABC-2 family transporter protein</fullName>
    </submittedName>
</protein>
<feature type="transmembrane region" description="Helical" evidence="1">
    <location>
        <begin position="85"/>
        <end position="107"/>
    </location>
</feature>
<dbReference type="InterPro" id="IPR025699">
    <property type="entry name" value="ABC2_memb-like"/>
</dbReference>
<organism evidence="2 3">
    <name type="scientific">Faecalicoccus pleomorphus</name>
    <dbReference type="NCBI Taxonomy" id="1323"/>
    <lineage>
        <taxon>Bacteria</taxon>
        <taxon>Bacillati</taxon>
        <taxon>Bacillota</taxon>
        <taxon>Erysipelotrichia</taxon>
        <taxon>Erysipelotrichales</taxon>
        <taxon>Erysipelotrichaceae</taxon>
        <taxon>Faecalicoccus</taxon>
    </lineage>
</organism>
<dbReference type="Pfam" id="PF13346">
    <property type="entry name" value="ABC2_membrane_5"/>
    <property type="match status" value="1"/>
</dbReference>
<keyword evidence="1" id="KW-0472">Membrane</keyword>
<feature type="transmembrane region" description="Helical" evidence="1">
    <location>
        <begin position="186"/>
        <end position="208"/>
    </location>
</feature>
<reference evidence="2 3" key="1">
    <citation type="submission" date="2018-06" db="EMBL/GenBank/DDBJ databases">
        <authorList>
            <consortium name="Pathogen Informatics"/>
            <person name="Doyle S."/>
        </authorList>
    </citation>
    <scope>NUCLEOTIDE SEQUENCE [LARGE SCALE GENOMIC DNA]</scope>
    <source>
        <strain evidence="2 3">NCTC11087</strain>
    </source>
</reference>
<evidence type="ECO:0000313" key="3">
    <source>
        <dbReference type="Proteomes" id="UP000255523"/>
    </source>
</evidence>
<dbReference type="Proteomes" id="UP000255523">
    <property type="component" value="Unassembled WGS sequence"/>
</dbReference>
<dbReference type="GeneID" id="77461800"/>
<name>A0A380LKU9_9FIRM</name>